<evidence type="ECO:0000256" key="5">
    <source>
        <dbReference type="ARBA" id="ARBA00004692"/>
    </source>
</evidence>
<evidence type="ECO:0000259" key="18">
    <source>
        <dbReference type="Pfam" id="PF12706"/>
    </source>
</evidence>
<dbReference type="eggNOG" id="COG2087">
    <property type="taxonomic scope" value="Bacteria"/>
</dbReference>
<evidence type="ECO:0000256" key="11">
    <source>
        <dbReference type="ARBA" id="ARBA00022679"/>
    </source>
</evidence>
<dbReference type="PATRIC" id="fig|1078020.3.peg.3070"/>
<dbReference type="SUPFAM" id="SSF52540">
    <property type="entry name" value="P-loop containing nucleoside triphosphate hydrolases"/>
    <property type="match status" value="1"/>
</dbReference>
<evidence type="ECO:0000256" key="17">
    <source>
        <dbReference type="ARBA" id="ARBA00030571"/>
    </source>
</evidence>
<comment type="catalytic activity">
    <reaction evidence="2">
        <text>adenosylcob(III)inamide phosphate + GTP + H(+) = adenosylcob(III)inamide-GDP + diphosphate</text>
        <dbReference type="Rhea" id="RHEA:22712"/>
        <dbReference type="ChEBI" id="CHEBI:15378"/>
        <dbReference type="ChEBI" id="CHEBI:33019"/>
        <dbReference type="ChEBI" id="CHEBI:37565"/>
        <dbReference type="ChEBI" id="CHEBI:58502"/>
        <dbReference type="ChEBI" id="CHEBI:60487"/>
        <dbReference type="EC" id="2.7.7.62"/>
    </reaction>
</comment>
<name>G7CHM9_MYCT3</name>
<evidence type="ECO:0000256" key="9">
    <source>
        <dbReference type="ARBA" id="ARBA00012523"/>
    </source>
</evidence>
<keyword evidence="11" id="KW-0808">Transferase</keyword>
<evidence type="ECO:0000256" key="4">
    <source>
        <dbReference type="ARBA" id="ARBA00003889"/>
    </source>
</evidence>
<evidence type="ECO:0000256" key="13">
    <source>
        <dbReference type="ARBA" id="ARBA00022777"/>
    </source>
</evidence>
<dbReference type="eggNOG" id="COG1235">
    <property type="taxonomic scope" value="Bacteria"/>
</dbReference>
<evidence type="ECO:0000256" key="8">
    <source>
        <dbReference type="ARBA" id="ARBA00012016"/>
    </source>
</evidence>
<evidence type="ECO:0000256" key="1">
    <source>
        <dbReference type="ARBA" id="ARBA00000312"/>
    </source>
</evidence>
<evidence type="ECO:0000256" key="16">
    <source>
        <dbReference type="ARBA" id="ARBA00029570"/>
    </source>
</evidence>
<comment type="pathway">
    <text evidence="5">Cofactor biosynthesis; adenosylcobalamin biosynthesis; adenosylcobalamin from cob(II)yrinate a,c-diamide: step 6/7.</text>
</comment>
<dbReference type="InterPro" id="IPR036866">
    <property type="entry name" value="RibonucZ/Hydroxyglut_hydro"/>
</dbReference>
<keyword evidence="10" id="KW-0169">Cobalamin biosynthesis</keyword>
<reference evidence="19 20" key="1">
    <citation type="submission" date="2011-11" db="EMBL/GenBank/DDBJ databases">
        <authorList>
            <consortium name="Tuberculosis Structural Genomics Consortium"/>
            <person name="Ioerger T.R."/>
        </authorList>
    </citation>
    <scope>NUCLEOTIDE SEQUENCE [LARGE SCALE GENOMIC DNA]</scope>
    <source>
        <strain evidence="20">ATCC 19527 / DSM 44167 / CIP 105390 / JCM 6362 / NCTC 10409 / 316</strain>
    </source>
</reference>
<evidence type="ECO:0000256" key="14">
    <source>
        <dbReference type="ARBA" id="ARBA00022840"/>
    </source>
</evidence>
<dbReference type="EC" id="2.7.1.156" evidence="8"/>
<proteinExistence type="inferred from homology"/>
<accession>G7CHM9</accession>
<evidence type="ECO:0000256" key="6">
    <source>
        <dbReference type="ARBA" id="ARBA00005159"/>
    </source>
</evidence>
<evidence type="ECO:0000256" key="7">
    <source>
        <dbReference type="ARBA" id="ARBA00007490"/>
    </source>
</evidence>
<comment type="caution">
    <text evidence="19">The sequence shown here is derived from an EMBL/GenBank/DDBJ whole genome shotgun (WGS) entry which is preliminary data.</text>
</comment>
<evidence type="ECO:0000256" key="12">
    <source>
        <dbReference type="ARBA" id="ARBA00022741"/>
    </source>
</evidence>
<dbReference type="GO" id="GO:0009236">
    <property type="term" value="P:cobalamin biosynthetic process"/>
    <property type="evidence" value="ECO:0007669"/>
    <property type="project" value="UniProtKB-UniPathway"/>
</dbReference>
<protein>
    <recommendedName>
        <fullName evidence="16">Adenosylcobinamide kinase</fullName>
        <ecNumber evidence="8">2.7.1.156</ecNumber>
        <ecNumber evidence="9">2.7.7.62</ecNumber>
    </recommendedName>
    <alternativeName>
        <fullName evidence="17">Adenosylcobinamide-phosphate guanylyltransferase</fullName>
    </alternativeName>
</protein>
<keyword evidence="14" id="KW-0067">ATP-binding</keyword>
<evidence type="ECO:0000313" key="20">
    <source>
        <dbReference type="Proteomes" id="UP000004915"/>
    </source>
</evidence>
<dbReference type="NCBIfam" id="NF004469">
    <property type="entry name" value="PRK05800.1"/>
    <property type="match status" value="1"/>
</dbReference>
<keyword evidence="20" id="KW-1185">Reference proteome</keyword>
<dbReference type="GO" id="GO:0043752">
    <property type="term" value="F:adenosylcobinamide kinase activity"/>
    <property type="evidence" value="ECO:0007669"/>
    <property type="project" value="UniProtKB-EC"/>
</dbReference>
<comment type="function">
    <text evidence="4">Catalyzes ATP-dependent phosphorylation of adenosylcobinamide and addition of GMP to adenosylcobinamide phosphate.</text>
</comment>
<dbReference type="InterPro" id="IPR003203">
    <property type="entry name" value="CobU/CobP"/>
</dbReference>
<dbReference type="Gene3D" id="3.60.15.10">
    <property type="entry name" value="Ribonuclease Z/Hydroxyacylglutathione hydrolase-like"/>
    <property type="match status" value="1"/>
</dbReference>
<dbReference type="Pfam" id="PF12706">
    <property type="entry name" value="Lactamase_B_2"/>
    <property type="match status" value="1"/>
</dbReference>
<comment type="catalytic activity">
    <reaction evidence="1">
        <text>adenosylcob(III)inamide + ATP = adenosylcob(III)inamide phosphate + ADP + H(+)</text>
        <dbReference type="Rhea" id="RHEA:15769"/>
        <dbReference type="ChEBI" id="CHEBI:2480"/>
        <dbReference type="ChEBI" id="CHEBI:15378"/>
        <dbReference type="ChEBI" id="CHEBI:30616"/>
        <dbReference type="ChEBI" id="CHEBI:58502"/>
        <dbReference type="ChEBI" id="CHEBI:456216"/>
        <dbReference type="EC" id="2.7.1.156"/>
    </reaction>
</comment>
<evidence type="ECO:0000256" key="10">
    <source>
        <dbReference type="ARBA" id="ARBA00022573"/>
    </source>
</evidence>
<sequence>MTGGDPGGGMEVVLLGTGSADGWPNPFCGCRSCRWASAVGEIRGQTAALVDGAVLIDCGPETPRGALRYGRTLAGVRHILCTHADFDHLDPAALLMRHWAGRTEPLQVHGPAAVVSRCRDWVGPDDPVVFHDVAPGDELILSDTGHTVRVLAAAHTDALGGAAVLYDIARAGTRMLWATDTGPLPDPTHAAIAGARYDAVFLDQTFGPHTDHGTDHHDLPAFAATVARMRGSGAVHRDTEIIAVHLSHHNPPGDELAQALAASGARPGRDGEVVRLGGSTRPVGATRTLVLGGVRSGKSVYAESLLAGQPRVTYVATGSSDPDDTEWAERVRRHRARRPATWRTVETTEAAAELRAATTPVLVDCLGTWLTGRIDRHRGWDRGELDAVHSDIDDDIDDLVAAWRRCAVPAVAVSNEVGSGVVPDTAAGRLFRDLLGVLNMRIAAVSDRVVLMVAGVPVPLPRADLSSP</sequence>
<keyword evidence="13" id="KW-0418">Kinase</keyword>
<feature type="domain" description="Metallo-beta-lactamase" evidence="18">
    <location>
        <begin position="54"/>
        <end position="219"/>
    </location>
</feature>
<dbReference type="Pfam" id="PF02283">
    <property type="entry name" value="CobU"/>
    <property type="match status" value="1"/>
</dbReference>
<dbReference type="InterPro" id="IPR001279">
    <property type="entry name" value="Metallo-B-lactamas"/>
</dbReference>
<dbReference type="PANTHER" id="PTHR34848">
    <property type="match status" value="1"/>
</dbReference>
<evidence type="ECO:0000256" key="15">
    <source>
        <dbReference type="ARBA" id="ARBA00023134"/>
    </source>
</evidence>
<dbReference type="Gene3D" id="3.40.50.300">
    <property type="entry name" value="P-loop containing nucleotide triphosphate hydrolases"/>
    <property type="match status" value="1"/>
</dbReference>
<dbReference type="GO" id="GO:0008820">
    <property type="term" value="F:cobinamide phosphate guanylyltransferase activity"/>
    <property type="evidence" value="ECO:0007669"/>
    <property type="project" value="UniProtKB-EC"/>
</dbReference>
<dbReference type="GO" id="GO:0005525">
    <property type="term" value="F:GTP binding"/>
    <property type="evidence" value="ECO:0007669"/>
    <property type="project" value="UniProtKB-KW"/>
</dbReference>
<dbReference type="AlphaFoldDB" id="G7CHM9"/>
<dbReference type="EC" id="2.7.7.62" evidence="9"/>
<dbReference type="SUPFAM" id="SSF56281">
    <property type="entry name" value="Metallo-hydrolase/oxidoreductase"/>
    <property type="match status" value="1"/>
</dbReference>
<organism evidence="19 20">
    <name type="scientific">Mycolicibacterium thermoresistibile (strain ATCC 19527 / DSM 44167 / CIP 105390 / JCM 6362 / NCTC 10409 / 316)</name>
    <name type="common">Mycobacterium thermoresistibile</name>
    <dbReference type="NCBI Taxonomy" id="1078020"/>
    <lineage>
        <taxon>Bacteria</taxon>
        <taxon>Bacillati</taxon>
        <taxon>Actinomycetota</taxon>
        <taxon>Actinomycetes</taxon>
        <taxon>Mycobacteriales</taxon>
        <taxon>Mycobacteriaceae</taxon>
        <taxon>Mycolicibacterium</taxon>
    </lineage>
</organism>
<keyword evidence="12" id="KW-0547">Nucleotide-binding</keyword>
<evidence type="ECO:0000313" key="19">
    <source>
        <dbReference type="EMBL" id="EHI12339.1"/>
    </source>
</evidence>
<gene>
    <name evidence="19" type="ORF">KEK_15608</name>
</gene>
<dbReference type="InterPro" id="IPR027417">
    <property type="entry name" value="P-loop_NTPase"/>
</dbReference>
<dbReference type="UniPathway" id="UPA00148">
    <property type="reaction ID" value="UER00236"/>
</dbReference>
<evidence type="ECO:0000256" key="3">
    <source>
        <dbReference type="ARBA" id="ARBA00001522"/>
    </source>
</evidence>
<comment type="similarity">
    <text evidence="7">Belongs to the CobU/CobP family.</text>
</comment>
<dbReference type="Proteomes" id="UP000004915">
    <property type="component" value="Unassembled WGS sequence"/>
</dbReference>
<dbReference type="PANTHER" id="PTHR34848:SF1">
    <property type="entry name" value="BIFUNCTIONAL ADENOSYLCOBALAMIN BIOSYNTHESIS PROTEIN COBU"/>
    <property type="match status" value="1"/>
</dbReference>
<comment type="pathway">
    <text evidence="6">Cofactor biosynthesis; adenosylcobalamin biosynthesis; adenosylcobalamin from cob(II)yrinate a,c-diamide: step 5/7.</text>
</comment>
<evidence type="ECO:0000256" key="2">
    <source>
        <dbReference type="ARBA" id="ARBA00000711"/>
    </source>
</evidence>
<keyword evidence="15" id="KW-0342">GTP-binding</keyword>
<dbReference type="EMBL" id="AGVE01000046">
    <property type="protein sequence ID" value="EHI12339.1"/>
    <property type="molecule type" value="Genomic_DNA"/>
</dbReference>
<dbReference type="CDD" id="cd00544">
    <property type="entry name" value="CobU"/>
    <property type="match status" value="1"/>
</dbReference>
<comment type="catalytic activity">
    <reaction evidence="3">
        <text>adenosylcob(III)inamide + GTP = adenosylcob(III)inamide phosphate + GDP + H(+)</text>
        <dbReference type="Rhea" id="RHEA:15765"/>
        <dbReference type="ChEBI" id="CHEBI:2480"/>
        <dbReference type="ChEBI" id="CHEBI:15378"/>
        <dbReference type="ChEBI" id="CHEBI:37565"/>
        <dbReference type="ChEBI" id="CHEBI:58189"/>
        <dbReference type="ChEBI" id="CHEBI:58502"/>
        <dbReference type="EC" id="2.7.1.156"/>
    </reaction>
</comment>
<dbReference type="GO" id="GO:0005524">
    <property type="term" value="F:ATP binding"/>
    <property type="evidence" value="ECO:0007669"/>
    <property type="project" value="UniProtKB-KW"/>
</dbReference>